<sequence>MPTIDLPAGPIEYVDTGGDGPVLVFTHGFPMNHLQWRKVVPLLGGVRCILPTLPMGAHRTPMKPGTDLTHKGQAAIIADLLEALDLHDVTLVMNDWGGAQVIVAIDRTERLGAMVMIACEAFDNFPPPQTTPAQLLLRTPGGPWLLMQLLRTRFFRHSRQAWGAVCNSRIPDDVLDEWFTPARQDSAIRRDLKSFALGTPNRAVLLAYSESLRTFDRPALVVWALDDVMMPREHGRRLAEILPQGRLVEVADSGTLIPEDQPEELARILLEFVAATTRRPATEA</sequence>
<dbReference type="PRINTS" id="PR00412">
    <property type="entry name" value="EPOXHYDRLASE"/>
</dbReference>
<name>M0QQP2_9ACTN</name>
<dbReference type="InterPro" id="IPR000073">
    <property type="entry name" value="AB_hydrolase_1"/>
</dbReference>
<comment type="caution">
    <text evidence="2">The sequence shown here is derived from an EMBL/GenBank/DDBJ whole genome shotgun (WGS) entry which is preliminary data.</text>
</comment>
<evidence type="ECO:0000313" key="2">
    <source>
        <dbReference type="EMBL" id="GAC70878.1"/>
    </source>
</evidence>
<dbReference type="EMBL" id="BANX01000043">
    <property type="protein sequence ID" value="GAC70878.1"/>
    <property type="molecule type" value="Genomic_DNA"/>
</dbReference>
<evidence type="ECO:0000259" key="1">
    <source>
        <dbReference type="Pfam" id="PF12697"/>
    </source>
</evidence>
<dbReference type="GO" id="GO:0016787">
    <property type="term" value="F:hydrolase activity"/>
    <property type="evidence" value="ECO:0007669"/>
    <property type="project" value="UniProtKB-KW"/>
</dbReference>
<evidence type="ECO:0000313" key="3">
    <source>
        <dbReference type="Proteomes" id="UP000011666"/>
    </source>
</evidence>
<dbReference type="InterPro" id="IPR000639">
    <property type="entry name" value="Epox_hydrolase-like"/>
</dbReference>
<dbReference type="InterPro" id="IPR029058">
    <property type="entry name" value="AB_hydrolase_fold"/>
</dbReference>
<feature type="domain" description="AB hydrolase-1" evidence="1">
    <location>
        <begin position="23"/>
        <end position="267"/>
    </location>
</feature>
<dbReference type="RefSeq" id="WP_007625303.1">
    <property type="nucleotide sequence ID" value="NZ_BANX01000043.1"/>
</dbReference>
<organism evidence="2 3">
    <name type="scientific">Gordonia soli NBRC 108243</name>
    <dbReference type="NCBI Taxonomy" id="1223545"/>
    <lineage>
        <taxon>Bacteria</taxon>
        <taxon>Bacillati</taxon>
        <taxon>Actinomycetota</taxon>
        <taxon>Actinomycetes</taxon>
        <taxon>Mycobacteriales</taxon>
        <taxon>Gordoniaceae</taxon>
        <taxon>Gordonia</taxon>
    </lineage>
</organism>
<dbReference type="STRING" id="1223545.GS4_43_00040"/>
<proteinExistence type="predicted"/>
<keyword evidence="2" id="KW-0378">Hydrolase</keyword>
<gene>
    <name evidence="2" type="ORF">GS4_43_00040</name>
</gene>
<dbReference type="AlphaFoldDB" id="M0QQP2"/>
<dbReference type="eggNOG" id="COG2267">
    <property type="taxonomic scope" value="Bacteria"/>
</dbReference>
<reference evidence="2 3" key="1">
    <citation type="submission" date="2013-01" db="EMBL/GenBank/DDBJ databases">
        <title>Whole genome shotgun sequence of Gordonia soli NBRC 108243.</title>
        <authorList>
            <person name="Isaki-Nakamura S."/>
            <person name="Hosoyama A."/>
            <person name="Tsuchikane K."/>
            <person name="Ando Y."/>
            <person name="Baba S."/>
            <person name="Ohji S."/>
            <person name="Hamada M."/>
            <person name="Tamura T."/>
            <person name="Yamazoe A."/>
            <person name="Yamazaki S."/>
            <person name="Fujita N."/>
        </authorList>
    </citation>
    <scope>NUCLEOTIDE SEQUENCE [LARGE SCALE GENOMIC DNA]</scope>
    <source>
        <strain evidence="2 3">NBRC 108243</strain>
    </source>
</reference>
<dbReference type="Gene3D" id="3.40.50.1820">
    <property type="entry name" value="alpha/beta hydrolase"/>
    <property type="match status" value="1"/>
</dbReference>
<dbReference type="PANTHER" id="PTHR43689">
    <property type="entry name" value="HYDROLASE"/>
    <property type="match status" value="1"/>
</dbReference>
<keyword evidence="3" id="KW-1185">Reference proteome</keyword>
<accession>M0QQP2</accession>
<dbReference type="Proteomes" id="UP000011666">
    <property type="component" value="Unassembled WGS sequence"/>
</dbReference>
<dbReference type="PANTHER" id="PTHR43689:SF8">
    <property type="entry name" value="ALPHA_BETA-HYDROLASES SUPERFAMILY PROTEIN"/>
    <property type="match status" value="1"/>
</dbReference>
<dbReference type="OrthoDB" id="3400345at2"/>
<dbReference type="SUPFAM" id="SSF53474">
    <property type="entry name" value="alpha/beta-Hydrolases"/>
    <property type="match status" value="1"/>
</dbReference>
<dbReference type="Pfam" id="PF12697">
    <property type="entry name" value="Abhydrolase_6"/>
    <property type="match status" value="1"/>
</dbReference>
<protein>
    <submittedName>
        <fullName evidence="2">Putative hydrolase</fullName>
    </submittedName>
</protein>